<feature type="compositionally biased region" description="Polar residues" evidence="1">
    <location>
        <begin position="40"/>
        <end position="56"/>
    </location>
</feature>
<feature type="region of interest" description="Disordered" evidence="1">
    <location>
        <begin position="37"/>
        <end position="120"/>
    </location>
</feature>
<accession>A0ABQ8V706</accession>
<dbReference type="EMBL" id="JANVFT010000067">
    <property type="protein sequence ID" value="KAJ4477629.1"/>
    <property type="molecule type" value="Genomic_DNA"/>
</dbReference>
<evidence type="ECO:0000256" key="1">
    <source>
        <dbReference type="SAM" id="MobiDB-lite"/>
    </source>
</evidence>
<proteinExistence type="predicted"/>
<evidence type="ECO:0000313" key="3">
    <source>
        <dbReference type="Proteomes" id="UP001150217"/>
    </source>
</evidence>
<keyword evidence="3" id="KW-1185">Reference proteome</keyword>
<protein>
    <recommendedName>
        <fullName evidence="4">C2H2-type domain-containing protein</fullName>
    </recommendedName>
</protein>
<reference evidence="2" key="1">
    <citation type="submission" date="2022-08" db="EMBL/GenBank/DDBJ databases">
        <title>A Global Phylogenomic Analysis of the Shiitake Genus Lentinula.</title>
        <authorList>
            <consortium name="DOE Joint Genome Institute"/>
            <person name="Sierra-Patev S."/>
            <person name="Min B."/>
            <person name="Naranjo-Ortiz M."/>
            <person name="Looney B."/>
            <person name="Konkel Z."/>
            <person name="Slot J.C."/>
            <person name="Sakamoto Y."/>
            <person name="Steenwyk J.L."/>
            <person name="Rokas A."/>
            <person name="Carro J."/>
            <person name="Camarero S."/>
            <person name="Ferreira P."/>
            <person name="Molpeceres G."/>
            <person name="Ruiz-Duenas F.J."/>
            <person name="Serrano A."/>
            <person name="Henrissat B."/>
            <person name="Drula E."/>
            <person name="Hughes K.W."/>
            <person name="Mata J.L."/>
            <person name="Ishikawa N.K."/>
            <person name="Vargas-Isla R."/>
            <person name="Ushijima S."/>
            <person name="Smith C.A."/>
            <person name="Ahrendt S."/>
            <person name="Andreopoulos W."/>
            <person name="He G."/>
            <person name="Labutti K."/>
            <person name="Lipzen A."/>
            <person name="Ng V."/>
            <person name="Riley R."/>
            <person name="Sandor L."/>
            <person name="Barry K."/>
            <person name="Martinez A.T."/>
            <person name="Xiao Y."/>
            <person name="Gibbons J.G."/>
            <person name="Terashima K."/>
            <person name="Grigoriev I.V."/>
            <person name="Hibbett D.S."/>
        </authorList>
    </citation>
    <scope>NUCLEOTIDE SEQUENCE</scope>
    <source>
        <strain evidence="2">RHP3577 ss4</strain>
    </source>
</reference>
<dbReference type="Proteomes" id="UP001150217">
    <property type="component" value="Unassembled WGS sequence"/>
</dbReference>
<sequence>MPLLDHECAVKPPSHDGLIPNTPTICSQLSTIVETRRLDSSGNDEPSSLKTGQLQGSEMGDEGLGHVNDVEPSVVEKETGGDGDAEVVNEFNGDDELEDDEDELDEEDVPSEDEAPLVEGDDMDLDIASSSLSHAEILSSLSRFNVSVEPVYHLSICTECAIPIRLQHMYMHQKTKHFKSLTLPPELSFPSRAELESLLATLGADQPLEVPDGPIPRIQGVQIIQGLKCTTSGCSGKVFGAVEGRSRNLRVHQLQVHPQVALADRRSIQVPCQPLSANRRDRRFVEIKPTSASTSVSSRLIEKAAETCSLLEHEQVFTIASNEREKNAVFAQSRWDEVVNGVNLTLLMATISSSKRDVFVSFKRLKLIARELLSSEQR</sequence>
<feature type="compositionally biased region" description="Acidic residues" evidence="1">
    <location>
        <begin position="81"/>
        <end position="120"/>
    </location>
</feature>
<dbReference type="Pfam" id="PF12013">
    <property type="entry name" value="OrsD"/>
    <property type="match status" value="1"/>
</dbReference>
<organism evidence="2 3">
    <name type="scientific">Lentinula lateritia</name>
    <dbReference type="NCBI Taxonomy" id="40482"/>
    <lineage>
        <taxon>Eukaryota</taxon>
        <taxon>Fungi</taxon>
        <taxon>Dikarya</taxon>
        <taxon>Basidiomycota</taxon>
        <taxon>Agaricomycotina</taxon>
        <taxon>Agaricomycetes</taxon>
        <taxon>Agaricomycetidae</taxon>
        <taxon>Agaricales</taxon>
        <taxon>Marasmiineae</taxon>
        <taxon>Omphalotaceae</taxon>
        <taxon>Lentinula</taxon>
    </lineage>
</organism>
<evidence type="ECO:0008006" key="4">
    <source>
        <dbReference type="Google" id="ProtNLM"/>
    </source>
</evidence>
<dbReference type="InterPro" id="IPR022698">
    <property type="entry name" value="OrsD"/>
</dbReference>
<name>A0ABQ8V706_9AGAR</name>
<comment type="caution">
    <text evidence="2">The sequence shown here is derived from an EMBL/GenBank/DDBJ whole genome shotgun (WGS) entry which is preliminary data.</text>
</comment>
<evidence type="ECO:0000313" key="2">
    <source>
        <dbReference type="EMBL" id="KAJ4477629.1"/>
    </source>
</evidence>
<gene>
    <name evidence="2" type="ORF">C8R41DRAFT_923093</name>
</gene>